<keyword evidence="3" id="KW-1185">Reference proteome</keyword>
<sequence length="97" mass="11240">MGKLFSGKLNFWIECNQHCQQSNTMPMLLQFSFSVDQYLSLSCDRVVVSLMEVEEVFHRISPHRRKIPISTRIQRLAEPEDSSHHHSSLSLPVGRMV</sequence>
<accession>A0ABQ9ZIR0</accession>
<dbReference type="EMBL" id="JAOYFB010000004">
    <property type="protein sequence ID" value="KAK4012813.1"/>
    <property type="molecule type" value="Genomic_DNA"/>
</dbReference>
<evidence type="ECO:0000256" key="1">
    <source>
        <dbReference type="SAM" id="MobiDB-lite"/>
    </source>
</evidence>
<evidence type="ECO:0000313" key="3">
    <source>
        <dbReference type="Proteomes" id="UP001234178"/>
    </source>
</evidence>
<evidence type="ECO:0000313" key="2">
    <source>
        <dbReference type="EMBL" id="KAK4012813.1"/>
    </source>
</evidence>
<proteinExistence type="predicted"/>
<protein>
    <submittedName>
        <fullName evidence="2">Uncharacterized protein</fullName>
    </submittedName>
</protein>
<organism evidence="2 3">
    <name type="scientific">Daphnia magna</name>
    <dbReference type="NCBI Taxonomy" id="35525"/>
    <lineage>
        <taxon>Eukaryota</taxon>
        <taxon>Metazoa</taxon>
        <taxon>Ecdysozoa</taxon>
        <taxon>Arthropoda</taxon>
        <taxon>Crustacea</taxon>
        <taxon>Branchiopoda</taxon>
        <taxon>Diplostraca</taxon>
        <taxon>Cladocera</taxon>
        <taxon>Anomopoda</taxon>
        <taxon>Daphniidae</taxon>
        <taxon>Daphnia</taxon>
    </lineage>
</organism>
<name>A0ABQ9ZIR0_9CRUS</name>
<gene>
    <name evidence="2" type="ORF">OUZ56_025069</name>
</gene>
<feature type="region of interest" description="Disordered" evidence="1">
    <location>
        <begin position="76"/>
        <end position="97"/>
    </location>
</feature>
<reference evidence="2 3" key="1">
    <citation type="journal article" date="2023" name="Nucleic Acids Res.">
        <title>The hologenome of Daphnia magna reveals possible DNA methylation and microbiome-mediated evolution of the host genome.</title>
        <authorList>
            <person name="Chaturvedi A."/>
            <person name="Li X."/>
            <person name="Dhandapani V."/>
            <person name="Marshall H."/>
            <person name="Kissane S."/>
            <person name="Cuenca-Cambronero M."/>
            <person name="Asole G."/>
            <person name="Calvet F."/>
            <person name="Ruiz-Romero M."/>
            <person name="Marangio P."/>
            <person name="Guigo R."/>
            <person name="Rago D."/>
            <person name="Mirbahai L."/>
            <person name="Eastwood N."/>
            <person name="Colbourne J.K."/>
            <person name="Zhou J."/>
            <person name="Mallon E."/>
            <person name="Orsini L."/>
        </authorList>
    </citation>
    <scope>NUCLEOTIDE SEQUENCE [LARGE SCALE GENOMIC DNA]</scope>
    <source>
        <strain evidence="2">LRV0_1</strain>
    </source>
</reference>
<dbReference type="Proteomes" id="UP001234178">
    <property type="component" value="Unassembled WGS sequence"/>
</dbReference>
<comment type="caution">
    <text evidence="2">The sequence shown here is derived from an EMBL/GenBank/DDBJ whole genome shotgun (WGS) entry which is preliminary data.</text>
</comment>